<proteinExistence type="predicted"/>
<dbReference type="EMBL" id="KN818352">
    <property type="protein sequence ID" value="KIL57939.1"/>
    <property type="molecule type" value="Genomic_DNA"/>
</dbReference>
<gene>
    <name evidence="1" type="ORF">M378DRAFT_356541</name>
</gene>
<dbReference type="STRING" id="946122.A0A0C2SV43"/>
<organism evidence="1 2">
    <name type="scientific">Amanita muscaria (strain Koide BX008)</name>
    <dbReference type="NCBI Taxonomy" id="946122"/>
    <lineage>
        <taxon>Eukaryota</taxon>
        <taxon>Fungi</taxon>
        <taxon>Dikarya</taxon>
        <taxon>Basidiomycota</taxon>
        <taxon>Agaricomycotina</taxon>
        <taxon>Agaricomycetes</taxon>
        <taxon>Agaricomycetidae</taxon>
        <taxon>Agaricales</taxon>
        <taxon>Pluteineae</taxon>
        <taxon>Amanitaceae</taxon>
        <taxon>Amanita</taxon>
    </lineage>
</organism>
<dbReference type="HOGENOM" id="CLU_1008227_0_0_1"/>
<dbReference type="PANTHER" id="PTHR10039:SF5">
    <property type="entry name" value="NACHT DOMAIN-CONTAINING PROTEIN"/>
    <property type="match status" value="1"/>
</dbReference>
<sequence length="276" mass="31939">MNSIASQMPQFAPVVIVDGVDECSDEQLQRRILAVIDAVKGCRVPLCFLICSRPEALIEETLYQFKDSILRIDLATLNDSHRDVEKYLVDQFSVIASKQDLDPKWPDQEIIKEIVFQSSGNFILPSTLIRFISVEKCNPETQLDIVRKLKPPENTSPFALLDELYLEILKQPRDQKFLKTFLALLVGRSFIKLAKLHEDDATLMNISEKDLHTKLRKMRSLLKFKPFIDVYHKSFLDFLQDSSRSGQYHLFDMFLWRLSSLIVMRHVILVPDLNPS</sequence>
<accession>A0A0C2SV43</accession>
<dbReference type="Proteomes" id="UP000054549">
    <property type="component" value="Unassembled WGS sequence"/>
</dbReference>
<keyword evidence="2" id="KW-1185">Reference proteome</keyword>
<dbReference type="PANTHER" id="PTHR10039">
    <property type="entry name" value="AMELOGENIN"/>
    <property type="match status" value="1"/>
</dbReference>
<evidence type="ECO:0000313" key="1">
    <source>
        <dbReference type="EMBL" id="KIL57939.1"/>
    </source>
</evidence>
<dbReference type="InParanoid" id="A0A0C2SV43"/>
<dbReference type="AlphaFoldDB" id="A0A0C2SV43"/>
<reference evidence="1 2" key="1">
    <citation type="submission" date="2014-04" db="EMBL/GenBank/DDBJ databases">
        <title>Evolutionary Origins and Diversification of the Mycorrhizal Mutualists.</title>
        <authorList>
            <consortium name="DOE Joint Genome Institute"/>
            <consortium name="Mycorrhizal Genomics Consortium"/>
            <person name="Kohler A."/>
            <person name="Kuo A."/>
            <person name="Nagy L.G."/>
            <person name="Floudas D."/>
            <person name="Copeland A."/>
            <person name="Barry K.W."/>
            <person name="Cichocki N."/>
            <person name="Veneault-Fourrey C."/>
            <person name="LaButti K."/>
            <person name="Lindquist E.A."/>
            <person name="Lipzen A."/>
            <person name="Lundell T."/>
            <person name="Morin E."/>
            <person name="Murat C."/>
            <person name="Riley R."/>
            <person name="Ohm R."/>
            <person name="Sun H."/>
            <person name="Tunlid A."/>
            <person name="Henrissat B."/>
            <person name="Grigoriev I.V."/>
            <person name="Hibbett D.S."/>
            <person name="Martin F."/>
        </authorList>
    </citation>
    <scope>NUCLEOTIDE SEQUENCE [LARGE SCALE GENOMIC DNA]</scope>
    <source>
        <strain evidence="1 2">Koide BX008</strain>
    </source>
</reference>
<dbReference type="OrthoDB" id="3262196at2759"/>
<protein>
    <submittedName>
        <fullName evidence="1">Uncharacterized protein</fullName>
    </submittedName>
</protein>
<name>A0A0C2SV43_AMAMK</name>
<evidence type="ECO:0000313" key="2">
    <source>
        <dbReference type="Proteomes" id="UP000054549"/>
    </source>
</evidence>